<dbReference type="AlphaFoldDB" id="A0A0G0MXE8"/>
<dbReference type="EMBL" id="LBUU01000012">
    <property type="protein sequence ID" value="KKQ69591.1"/>
    <property type="molecule type" value="Genomic_DNA"/>
</dbReference>
<dbReference type="Pfam" id="PF09992">
    <property type="entry name" value="NAGPA"/>
    <property type="match status" value="1"/>
</dbReference>
<sequence>MKKLLFSIFLIILFFPISTKAAFANNLSGRILLDVERNGEAWYVYPEDLKRYYLGRPDDAFRVMRELGLGIVEKDFQRLAQAGMLIAGDTDLAKRLSGKIVIQTEKNGEAWYIYPRDLKKYYLGRPADAFRIMRELGLGITRKDLSKIHKPGAEESIDAYSKYEHKKIDVNGTLFTIDIVTIDMRNPNLKIISATADKQDCESACQARALDGYVLENNAFAGINGTYFESYSAAKLNYYFYPVYDTKEKILINEDQMKYWTTGPIFVWDVNNKFYYFKDSREFVGVKAFEEKNNVKIQAALGNKPRLIENGMNLLIEWDIDAKQRDAKLARNAIGIKDNLIYLVVAQSATVPDLANIMKTIGVDYSLNLDGGYSAALWYNDEYMVDPGRDVPNAIVFTQ</sequence>
<evidence type="ECO:0000259" key="1">
    <source>
        <dbReference type="Pfam" id="PF09992"/>
    </source>
</evidence>
<protein>
    <recommendedName>
        <fullName evidence="1">Phosphodiester glycosidase domain-containing protein</fullName>
    </recommendedName>
</protein>
<reference evidence="2 3" key="1">
    <citation type="journal article" date="2015" name="Nature">
        <title>rRNA introns, odd ribosomes, and small enigmatic genomes across a large radiation of phyla.</title>
        <authorList>
            <person name="Brown C.T."/>
            <person name="Hug L.A."/>
            <person name="Thomas B.C."/>
            <person name="Sharon I."/>
            <person name="Castelle C.J."/>
            <person name="Singh A."/>
            <person name="Wilkins M.J."/>
            <person name="Williams K.H."/>
            <person name="Banfield J.F."/>
        </authorList>
    </citation>
    <scope>NUCLEOTIDE SEQUENCE [LARGE SCALE GENOMIC DNA]</scope>
</reference>
<organism evidence="2 3">
    <name type="scientific">Candidatus Falkowbacteria bacterium GW2011_GWE1_38_31</name>
    <dbReference type="NCBI Taxonomy" id="1618638"/>
    <lineage>
        <taxon>Bacteria</taxon>
        <taxon>Candidatus Falkowiibacteriota</taxon>
    </lineage>
</organism>
<evidence type="ECO:0000313" key="3">
    <source>
        <dbReference type="Proteomes" id="UP000034022"/>
    </source>
</evidence>
<accession>A0A0G0MXE8</accession>
<comment type="caution">
    <text evidence="2">The sequence shown here is derived from an EMBL/GenBank/DDBJ whole genome shotgun (WGS) entry which is preliminary data.</text>
</comment>
<name>A0A0G0MXE8_9BACT</name>
<evidence type="ECO:0000313" key="2">
    <source>
        <dbReference type="EMBL" id="KKQ69591.1"/>
    </source>
</evidence>
<feature type="domain" description="Phosphodiester glycosidase" evidence="1">
    <location>
        <begin position="219"/>
        <end position="397"/>
    </location>
</feature>
<dbReference type="PATRIC" id="fig|1618638.3.peg.1164"/>
<gene>
    <name evidence="2" type="ORF">US91_C0012G0005</name>
</gene>
<dbReference type="InterPro" id="IPR018711">
    <property type="entry name" value="NAGPA"/>
</dbReference>
<proteinExistence type="predicted"/>
<dbReference type="Proteomes" id="UP000034022">
    <property type="component" value="Unassembled WGS sequence"/>
</dbReference>